<feature type="chain" id="PRO_5040963825" evidence="5">
    <location>
        <begin position="28"/>
        <end position="432"/>
    </location>
</feature>
<comment type="caution">
    <text evidence="6">The sequence shown here is derived from an EMBL/GenBank/DDBJ whole genome shotgun (WGS) entry which is preliminary data.</text>
</comment>
<feature type="signal peptide" evidence="5">
    <location>
        <begin position="1"/>
        <end position="27"/>
    </location>
</feature>
<sequence length="432" mass="46494">MKTFLQRPVHIMALALGLLGAVPAALAQDVRLKMWTLDNPGYPEFIAQAAEAFKKTHPDVTIEHQTFPGDAYKTSLPVALVGSDAPDVFFNWSGDAAKRLVRDGLALDITDAAMAKGGFGTELGAGLLDAFRYDGRLYGAAADAVSKYVFYNKDYFATNKISLPKTMAELAGVCKAVRAIDPDTVPMPLGNKTRWKAIHWMTMLNERVMGIDGTAADYDLARPADALFTDPGYAQAFDELLKLQDAGCFEEAPNATEYTVADAMFATQDSPMEFCGTWCTAGLDAAGFTDYGFFRLPLVEGGKGEAGANFLVPEGFQVSSKTQHAKEAVEWISFLVSPGQGAKFAELTKFLPSNPKMIDSVPNATPQFREIVADMGTFTRGINVLDVLLEASVADAYLNATVEVLNRTVTPAEAVAQIRQSALAAQAKLAAK</sequence>
<dbReference type="PANTHER" id="PTHR30061:SF50">
    <property type="entry name" value="MALTOSE_MALTODEXTRIN-BINDING PERIPLASMIC PROTEIN"/>
    <property type="match status" value="1"/>
</dbReference>
<dbReference type="EMBL" id="JAJOZR010000001">
    <property type="protein sequence ID" value="MCD7107840.1"/>
    <property type="molecule type" value="Genomic_DNA"/>
</dbReference>
<organism evidence="6 7">
    <name type="scientific">Rhizobium quercicola</name>
    <dbReference type="NCBI Taxonomy" id="2901226"/>
    <lineage>
        <taxon>Bacteria</taxon>
        <taxon>Pseudomonadati</taxon>
        <taxon>Pseudomonadota</taxon>
        <taxon>Alphaproteobacteria</taxon>
        <taxon>Hyphomicrobiales</taxon>
        <taxon>Rhizobiaceae</taxon>
        <taxon>Rhizobium/Agrobacterium group</taxon>
        <taxon>Rhizobium</taxon>
    </lineage>
</organism>
<dbReference type="RefSeq" id="WP_231811560.1">
    <property type="nucleotide sequence ID" value="NZ_JAJOZR010000001.1"/>
</dbReference>
<comment type="similarity">
    <text evidence="1">Belongs to the bacterial solute-binding protein 1 family.</text>
</comment>
<keyword evidence="4" id="KW-0574">Periplasm</keyword>
<dbReference type="GO" id="GO:0042956">
    <property type="term" value="P:maltodextrin transmembrane transport"/>
    <property type="evidence" value="ECO:0007669"/>
    <property type="project" value="TreeGrafter"/>
</dbReference>
<keyword evidence="3 5" id="KW-0732">Signal</keyword>
<evidence type="ECO:0000256" key="5">
    <source>
        <dbReference type="SAM" id="SignalP"/>
    </source>
</evidence>
<dbReference type="AlphaFoldDB" id="A0A9X1NP69"/>
<accession>A0A9X1NP69</accession>
<keyword evidence="2" id="KW-0813">Transport</keyword>
<evidence type="ECO:0000256" key="4">
    <source>
        <dbReference type="ARBA" id="ARBA00022764"/>
    </source>
</evidence>
<protein>
    <submittedName>
        <fullName evidence="6">Extracellular solute-binding protein</fullName>
    </submittedName>
</protein>
<evidence type="ECO:0000256" key="3">
    <source>
        <dbReference type="ARBA" id="ARBA00022729"/>
    </source>
</evidence>
<evidence type="ECO:0000313" key="7">
    <source>
        <dbReference type="Proteomes" id="UP001139089"/>
    </source>
</evidence>
<evidence type="ECO:0000256" key="1">
    <source>
        <dbReference type="ARBA" id="ARBA00008520"/>
    </source>
</evidence>
<dbReference type="Proteomes" id="UP001139089">
    <property type="component" value="Unassembled WGS sequence"/>
</dbReference>
<dbReference type="SUPFAM" id="SSF53850">
    <property type="entry name" value="Periplasmic binding protein-like II"/>
    <property type="match status" value="1"/>
</dbReference>
<gene>
    <name evidence="6" type="ORF">LRX75_02180</name>
</gene>
<keyword evidence="7" id="KW-1185">Reference proteome</keyword>
<dbReference type="GO" id="GO:0055052">
    <property type="term" value="C:ATP-binding cassette (ABC) transporter complex, substrate-binding subunit-containing"/>
    <property type="evidence" value="ECO:0007669"/>
    <property type="project" value="TreeGrafter"/>
</dbReference>
<dbReference type="PANTHER" id="PTHR30061">
    <property type="entry name" value="MALTOSE-BINDING PERIPLASMIC PROTEIN"/>
    <property type="match status" value="1"/>
</dbReference>
<dbReference type="GO" id="GO:1901982">
    <property type="term" value="F:maltose binding"/>
    <property type="evidence" value="ECO:0007669"/>
    <property type="project" value="TreeGrafter"/>
</dbReference>
<evidence type="ECO:0000313" key="6">
    <source>
        <dbReference type="EMBL" id="MCD7107840.1"/>
    </source>
</evidence>
<evidence type="ECO:0000256" key="2">
    <source>
        <dbReference type="ARBA" id="ARBA00022448"/>
    </source>
</evidence>
<dbReference type="Gene3D" id="3.40.190.10">
    <property type="entry name" value="Periplasmic binding protein-like II"/>
    <property type="match status" value="2"/>
</dbReference>
<dbReference type="InterPro" id="IPR006059">
    <property type="entry name" value="SBP"/>
</dbReference>
<dbReference type="GO" id="GO:0015768">
    <property type="term" value="P:maltose transport"/>
    <property type="evidence" value="ECO:0007669"/>
    <property type="project" value="TreeGrafter"/>
</dbReference>
<reference evidence="6" key="1">
    <citation type="submission" date="2021-12" db="EMBL/GenBank/DDBJ databases">
        <authorList>
            <person name="Li Y."/>
        </authorList>
    </citation>
    <scope>NUCLEOTIDE SEQUENCE</scope>
    <source>
        <strain evidence="6">DKSPLA3</strain>
    </source>
</reference>
<name>A0A9X1NP69_9HYPH</name>
<proteinExistence type="inferred from homology"/>
<dbReference type="Pfam" id="PF13416">
    <property type="entry name" value="SBP_bac_8"/>
    <property type="match status" value="1"/>
</dbReference>